<dbReference type="Gramene" id="Solyc02g079295.1.1">
    <property type="protein sequence ID" value="Solyc02g079295.1.1"/>
    <property type="gene ID" value="Solyc02g079295.1"/>
</dbReference>
<protein>
    <submittedName>
        <fullName evidence="1">Uncharacterized protein</fullName>
    </submittedName>
</protein>
<evidence type="ECO:0000313" key="2">
    <source>
        <dbReference type="Proteomes" id="UP000004994"/>
    </source>
</evidence>
<dbReference type="InParanoid" id="A0A3Q7F535"/>
<keyword evidence="2" id="KW-1185">Reference proteome</keyword>
<dbReference type="EnsemblPlants" id="Solyc02g079295.1.1">
    <property type="protein sequence ID" value="Solyc02g079295.1.1"/>
    <property type="gene ID" value="Solyc02g079295.1"/>
</dbReference>
<dbReference type="AlphaFoldDB" id="A0A3Q7F535"/>
<name>A0A3Q7F535_SOLLC</name>
<sequence length="62" mass="7349">MCAAIYSNERDGDMQDFSSNCVKKYECHHYKGYLKLFDLIWTSSRDDNSFSKMLFKSPRLNI</sequence>
<proteinExistence type="predicted"/>
<evidence type="ECO:0000313" key="1">
    <source>
        <dbReference type="EnsemblPlants" id="Solyc02g079295.1.1"/>
    </source>
</evidence>
<organism evidence="1">
    <name type="scientific">Solanum lycopersicum</name>
    <name type="common">Tomato</name>
    <name type="synonym">Lycopersicon esculentum</name>
    <dbReference type="NCBI Taxonomy" id="4081"/>
    <lineage>
        <taxon>Eukaryota</taxon>
        <taxon>Viridiplantae</taxon>
        <taxon>Streptophyta</taxon>
        <taxon>Embryophyta</taxon>
        <taxon>Tracheophyta</taxon>
        <taxon>Spermatophyta</taxon>
        <taxon>Magnoliopsida</taxon>
        <taxon>eudicotyledons</taxon>
        <taxon>Gunneridae</taxon>
        <taxon>Pentapetalae</taxon>
        <taxon>asterids</taxon>
        <taxon>lamiids</taxon>
        <taxon>Solanales</taxon>
        <taxon>Solanaceae</taxon>
        <taxon>Solanoideae</taxon>
        <taxon>Solaneae</taxon>
        <taxon>Solanum</taxon>
        <taxon>Solanum subgen. Lycopersicon</taxon>
    </lineage>
</organism>
<accession>A0A3Q7F535</accession>
<reference evidence="1" key="2">
    <citation type="submission" date="2019-01" db="UniProtKB">
        <authorList>
            <consortium name="EnsemblPlants"/>
        </authorList>
    </citation>
    <scope>IDENTIFICATION</scope>
    <source>
        <strain evidence="1">cv. Heinz 1706</strain>
    </source>
</reference>
<reference evidence="1" key="1">
    <citation type="journal article" date="2012" name="Nature">
        <title>The tomato genome sequence provides insights into fleshy fruit evolution.</title>
        <authorList>
            <consortium name="Tomato Genome Consortium"/>
        </authorList>
    </citation>
    <scope>NUCLEOTIDE SEQUENCE [LARGE SCALE GENOMIC DNA]</scope>
    <source>
        <strain evidence="1">cv. Heinz 1706</strain>
    </source>
</reference>
<dbReference type="Proteomes" id="UP000004994">
    <property type="component" value="Chromosome 2"/>
</dbReference>